<dbReference type="AlphaFoldDB" id="A0A1F7YXS8"/>
<sequence>MTDVSVLLNYVEASGIEDISSILNQATERFSNGEINLRQYKEILMSIAKRTDKLAKEIYQKQETDQNTRLIDIEEYRTLLDISRECRDGLRQIVLIRGYDDKIK</sequence>
<dbReference type="STRING" id="1802505.A3D01_01975"/>
<gene>
    <name evidence="1" type="ORF">A3D01_01975</name>
</gene>
<protein>
    <submittedName>
        <fullName evidence="1">Uncharacterized protein</fullName>
    </submittedName>
</protein>
<organism evidence="1 2">
    <name type="scientific">Candidatus Woesebacteria bacterium RIFCSPHIGHO2_02_FULL_39_13</name>
    <dbReference type="NCBI Taxonomy" id="1802505"/>
    <lineage>
        <taxon>Bacteria</taxon>
        <taxon>Candidatus Woeseibacteriota</taxon>
    </lineage>
</organism>
<dbReference type="Proteomes" id="UP000177169">
    <property type="component" value="Unassembled WGS sequence"/>
</dbReference>
<evidence type="ECO:0000313" key="1">
    <source>
        <dbReference type="EMBL" id="OGM32133.1"/>
    </source>
</evidence>
<dbReference type="EMBL" id="MGGR01000035">
    <property type="protein sequence ID" value="OGM32133.1"/>
    <property type="molecule type" value="Genomic_DNA"/>
</dbReference>
<accession>A0A1F7YXS8</accession>
<reference evidence="1 2" key="1">
    <citation type="journal article" date="2016" name="Nat. Commun.">
        <title>Thousands of microbial genomes shed light on interconnected biogeochemical processes in an aquifer system.</title>
        <authorList>
            <person name="Anantharaman K."/>
            <person name="Brown C.T."/>
            <person name="Hug L.A."/>
            <person name="Sharon I."/>
            <person name="Castelle C.J."/>
            <person name="Probst A.J."/>
            <person name="Thomas B.C."/>
            <person name="Singh A."/>
            <person name="Wilkins M.J."/>
            <person name="Karaoz U."/>
            <person name="Brodie E.L."/>
            <person name="Williams K.H."/>
            <person name="Hubbard S.S."/>
            <person name="Banfield J.F."/>
        </authorList>
    </citation>
    <scope>NUCLEOTIDE SEQUENCE [LARGE SCALE GENOMIC DNA]</scope>
</reference>
<proteinExistence type="predicted"/>
<evidence type="ECO:0000313" key="2">
    <source>
        <dbReference type="Proteomes" id="UP000177169"/>
    </source>
</evidence>
<name>A0A1F7YXS8_9BACT</name>
<comment type="caution">
    <text evidence="1">The sequence shown here is derived from an EMBL/GenBank/DDBJ whole genome shotgun (WGS) entry which is preliminary data.</text>
</comment>